<reference evidence="1 2" key="1">
    <citation type="journal article" date="2014" name="Genome Announc.">
        <title>Complete Genome Sequence of Hyphomicrobium nitrativorans Strain NL23, a Denitrifying Bacterium Isolated from Biofilm of a Methanol-Fed Denitrification System Treating Seawater at the Montreal Biodome.</title>
        <authorList>
            <person name="Martineau C."/>
            <person name="Villeneuve C."/>
            <person name="Mauffrey F."/>
            <person name="Villemur R."/>
        </authorList>
    </citation>
    <scope>NUCLEOTIDE SEQUENCE [LARGE SCALE GENOMIC DNA]</scope>
    <source>
        <strain evidence="1">NL23</strain>
    </source>
</reference>
<dbReference type="PATRIC" id="fig|1029756.8.peg.1790"/>
<accession>V5SD73</accession>
<dbReference type="STRING" id="1029756.W911_08575"/>
<dbReference type="Gene3D" id="3.30.429.10">
    <property type="entry name" value="Macrophage Migration Inhibitory Factor"/>
    <property type="match status" value="1"/>
</dbReference>
<dbReference type="PANTHER" id="PTHR38460">
    <property type="entry name" value="TAUTOMERASE YOLI-RELATED"/>
    <property type="match status" value="1"/>
</dbReference>
<proteinExistence type="predicted"/>
<dbReference type="EMBL" id="CP006912">
    <property type="protein sequence ID" value="AHB48437.1"/>
    <property type="molecule type" value="Genomic_DNA"/>
</dbReference>
<dbReference type="HOGENOM" id="CLU_148073_0_0_5"/>
<dbReference type="AlphaFoldDB" id="V5SD73"/>
<name>V5SD73_9HYPH</name>
<gene>
    <name evidence="1" type="ORF">W911_08575</name>
</gene>
<dbReference type="PANTHER" id="PTHR38460:SF1">
    <property type="entry name" value="TAUTOMERASE YOLI-RELATED"/>
    <property type="match status" value="1"/>
</dbReference>
<keyword evidence="2" id="KW-1185">Reference proteome</keyword>
<organism evidence="1 2">
    <name type="scientific">Hyphomicrobium nitrativorans NL23</name>
    <dbReference type="NCBI Taxonomy" id="1029756"/>
    <lineage>
        <taxon>Bacteria</taxon>
        <taxon>Pseudomonadati</taxon>
        <taxon>Pseudomonadota</taxon>
        <taxon>Alphaproteobacteria</taxon>
        <taxon>Hyphomicrobiales</taxon>
        <taxon>Hyphomicrobiaceae</taxon>
        <taxon>Hyphomicrobium</taxon>
    </lineage>
</organism>
<dbReference type="InterPro" id="IPR037479">
    <property type="entry name" value="Tauto_MSAD"/>
</dbReference>
<dbReference type="InterPro" id="IPR014347">
    <property type="entry name" value="Tautomerase/MIF_sf"/>
</dbReference>
<dbReference type="Pfam" id="PF14552">
    <property type="entry name" value="Tautomerase_2"/>
    <property type="match status" value="1"/>
</dbReference>
<dbReference type="RefSeq" id="WP_023787093.1">
    <property type="nucleotide sequence ID" value="NC_022997.1"/>
</dbReference>
<evidence type="ECO:0000313" key="2">
    <source>
        <dbReference type="Proteomes" id="UP000018542"/>
    </source>
</evidence>
<dbReference type="SUPFAM" id="SSF55331">
    <property type="entry name" value="Tautomerase/MIF"/>
    <property type="match status" value="1"/>
</dbReference>
<sequence>MPLLRFDLIEGRSDAELQMLLDAAHRAMLAAFKVPGRDRYQIVHEHKPSRLIVEDTGLGISRTEKVVFLQVTSRPRGREAKETFYRLLAEELEKSCGIAPADLVVSMIENTDEDWSFGHGRAQFLTGELGAKE</sequence>
<dbReference type="Proteomes" id="UP000018542">
    <property type="component" value="Chromosome"/>
</dbReference>
<dbReference type="OrthoDB" id="9804765at2"/>
<evidence type="ECO:0000313" key="1">
    <source>
        <dbReference type="EMBL" id="AHB48437.1"/>
    </source>
</evidence>
<dbReference type="KEGG" id="hni:W911_08575"/>
<protein>
    <submittedName>
        <fullName evidence="1">Tautomerase</fullName>
    </submittedName>
</protein>